<dbReference type="STRING" id="1122142.SAMN02910414_00556"/>
<evidence type="ECO:0000256" key="4">
    <source>
        <dbReference type="ARBA" id="ARBA00016244"/>
    </source>
</evidence>
<dbReference type="SUPFAM" id="SSF64518">
    <property type="entry name" value="Phase 1 flagellin"/>
    <property type="match status" value="1"/>
</dbReference>
<sequence>MPSTFFGLNIGASGLSAFQASVTTTANNVSNTTTKGYTRQTATLQSTDAIRVAAKYGSVGTGVEVTSITQERNLFYDMKYWEANSKQGLYDKKLYYAEQVETLLKDDKVLSGFATIFNQMFNNLDDISKSNADRTIRNTFINQAQSLCTYFNNFSSSLRSIQDDCNEEVKSYTENINVISQKISILNKEINQIEMNGGRANELRDERNLLIDELSLICNVTTKEYKILNTNDPDNYLGGTNYEVRINGQLLVDGNDYRTLECVSRKVRMNQLDADGLYDIIWEDTKTDFAVSTLNAGGMLKALIFERDGNNNENLKGTIREADTYSVVIENLNTDSINGFLNDKEGILYINNKKYNYTSWEAEVKDGKVDSVKFNLTTEVTDSDKDKMTTYNSRVECGIGVANYGIPYYQKQATEFVRAFCSMFNAIELTGVDLEGQPMTTFFTANTLQDMNCFCMSDKVSDRAIYADGIYTSNDTTYYCMTADNVKINDECLRNPVRFATATELVNGVDRNEVVEELKKLQSDVIFFRGEKASSFLETVLSDAAIDAQRTSVFRKNYYNLTNSISRQRESISGVDRDEEAMNLIKFQNAYNLSSKIISVLAQMYDKLINETGV</sequence>
<dbReference type="InterPro" id="IPR002371">
    <property type="entry name" value="FlgK"/>
</dbReference>
<name>A0A1H3GHG4_9FIRM</name>
<dbReference type="PANTHER" id="PTHR30033">
    <property type="entry name" value="FLAGELLAR HOOK-ASSOCIATED PROTEIN 1"/>
    <property type="match status" value="1"/>
</dbReference>
<keyword evidence="6" id="KW-0975">Bacterial flagellum</keyword>
<feature type="domain" description="Flagellar basal-body/hook protein C-terminal" evidence="8">
    <location>
        <begin position="571"/>
        <end position="610"/>
    </location>
</feature>
<proteinExistence type="inferred from homology"/>
<dbReference type="InterPro" id="IPR010930">
    <property type="entry name" value="Flg_bb/hook_C_dom"/>
</dbReference>
<dbReference type="Pfam" id="PF00460">
    <property type="entry name" value="Flg_bb_rod"/>
    <property type="match status" value="1"/>
</dbReference>
<protein>
    <recommendedName>
        <fullName evidence="4">Flagellar hook-associated protein 1</fullName>
    </recommendedName>
</protein>
<evidence type="ECO:0000256" key="6">
    <source>
        <dbReference type="ARBA" id="ARBA00023143"/>
    </source>
</evidence>
<evidence type="ECO:0000259" key="8">
    <source>
        <dbReference type="Pfam" id="PF06429"/>
    </source>
</evidence>
<comment type="subcellular location">
    <subcellularLocation>
        <location evidence="1">Bacterial flagellum</location>
    </subcellularLocation>
    <subcellularLocation>
        <location evidence="2">Secreted</location>
    </subcellularLocation>
</comment>
<dbReference type="GO" id="GO:0005576">
    <property type="term" value="C:extracellular region"/>
    <property type="evidence" value="ECO:0007669"/>
    <property type="project" value="UniProtKB-SubCell"/>
</dbReference>
<evidence type="ECO:0000259" key="7">
    <source>
        <dbReference type="Pfam" id="PF00460"/>
    </source>
</evidence>
<dbReference type="Pfam" id="PF06429">
    <property type="entry name" value="Flg_bbr_C"/>
    <property type="match status" value="1"/>
</dbReference>
<dbReference type="InterPro" id="IPR053927">
    <property type="entry name" value="FlgK_helical"/>
</dbReference>
<evidence type="ECO:0000256" key="5">
    <source>
        <dbReference type="ARBA" id="ARBA00022525"/>
    </source>
</evidence>
<comment type="similarity">
    <text evidence="3">Belongs to the flagella basal body rod proteins family.</text>
</comment>
<reference evidence="10 11" key="1">
    <citation type="submission" date="2016-10" db="EMBL/GenBank/DDBJ databases">
        <authorList>
            <person name="de Groot N.N."/>
        </authorList>
    </citation>
    <scope>NUCLEOTIDE SEQUENCE [LARGE SCALE GENOMIC DNA]</scope>
    <source>
        <strain evidence="10 11">DSM 14045</strain>
    </source>
</reference>
<keyword evidence="10" id="KW-0969">Cilium</keyword>
<dbReference type="OrthoDB" id="9802553at2"/>
<evidence type="ECO:0000256" key="1">
    <source>
        <dbReference type="ARBA" id="ARBA00004365"/>
    </source>
</evidence>
<evidence type="ECO:0000313" key="10">
    <source>
        <dbReference type="EMBL" id="SDY01944.1"/>
    </source>
</evidence>
<organism evidence="10 11">
    <name type="scientific">Lachnobacterium bovis DSM 14045</name>
    <dbReference type="NCBI Taxonomy" id="1122142"/>
    <lineage>
        <taxon>Bacteria</taxon>
        <taxon>Bacillati</taxon>
        <taxon>Bacillota</taxon>
        <taxon>Clostridia</taxon>
        <taxon>Lachnospirales</taxon>
        <taxon>Lachnospiraceae</taxon>
        <taxon>Lachnobacterium</taxon>
    </lineage>
</organism>
<dbReference type="InterPro" id="IPR001444">
    <property type="entry name" value="Flag_bb_rod_N"/>
</dbReference>
<dbReference type="EMBL" id="FNPG01000006">
    <property type="protein sequence ID" value="SDY01944.1"/>
    <property type="molecule type" value="Genomic_DNA"/>
</dbReference>
<dbReference type="Pfam" id="PF22638">
    <property type="entry name" value="FlgK_D1"/>
    <property type="match status" value="1"/>
</dbReference>
<feature type="domain" description="Flagellar basal body rod protein N-terminal" evidence="7">
    <location>
        <begin position="8"/>
        <end position="38"/>
    </location>
</feature>
<keyword evidence="10" id="KW-0282">Flagellum</keyword>
<evidence type="ECO:0000313" key="11">
    <source>
        <dbReference type="Proteomes" id="UP000183918"/>
    </source>
</evidence>
<dbReference type="PANTHER" id="PTHR30033:SF2">
    <property type="entry name" value="FLAGELLAR HOOK PROTEIN"/>
    <property type="match status" value="1"/>
</dbReference>
<keyword evidence="11" id="KW-1185">Reference proteome</keyword>
<dbReference type="GO" id="GO:0005198">
    <property type="term" value="F:structural molecule activity"/>
    <property type="evidence" value="ECO:0007669"/>
    <property type="project" value="InterPro"/>
</dbReference>
<dbReference type="AlphaFoldDB" id="A0A1H3GHG4"/>
<evidence type="ECO:0000256" key="3">
    <source>
        <dbReference type="ARBA" id="ARBA00009677"/>
    </source>
</evidence>
<dbReference type="GO" id="GO:0009424">
    <property type="term" value="C:bacterial-type flagellum hook"/>
    <property type="evidence" value="ECO:0007669"/>
    <property type="project" value="InterPro"/>
</dbReference>
<dbReference type="Proteomes" id="UP000183918">
    <property type="component" value="Unassembled WGS sequence"/>
</dbReference>
<evidence type="ECO:0000259" key="9">
    <source>
        <dbReference type="Pfam" id="PF22638"/>
    </source>
</evidence>
<keyword evidence="5" id="KW-0964">Secreted</keyword>
<evidence type="ECO:0000256" key="2">
    <source>
        <dbReference type="ARBA" id="ARBA00004613"/>
    </source>
</evidence>
<dbReference type="GO" id="GO:0044780">
    <property type="term" value="P:bacterial-type flagellum assembly"/>
    <property type="evidence" value="ECO:0007669"/>
    <property type="project" value="InterPro"/>
</dbReference>
<accession>A0A1H3GHG4</accession>
<gene>
    <name evidence="10" type="ORF">SAMN02910414_00556</name>
</gene>
<feature type="domain" description="Flagellar hook-associated protein FlgK helical" evidence="9">
    <location>
        <begin position="98"/>
        <end position="317"/>
    </location>
</feature>
<dbReference type="RefSeq" id="WP_074715970.1">
    <property type="nucleotide sequence ID" value="NZ_FNPG01000006.1"/>
</dbReference>
<keyword evidence="10" id="KW-0966">Cell projection</keyword>
<dbReference type="NCBIfam" id="TIGR02492">
    <property type="entry name" value="flgK_ends"/>
    <property type="match status" value="1"/>
</dbReference>